<dbReference type="InterPro" id="IPR036393">
    <property type="entry name" value="AceGlu_kinase-like_sf"/>
</dbReference>
<dbReference type="SUPFAM" id="SSF88697">
    <property type="entry name" value="PUA domain-like"/>
    <property type="match status" value="1"/>
</dbReference>
<evidence type="ECO:0000256" key="5">
    <source>
        <dbReference type="ARBA" id="ARBA00022741"/>
    </source>
</evidence>
<comment type="subcellular location">
    <subcellularLocation>
        <location evidence="8">Cytoplasm</location>
    </subcellularLocation>
</comment>
<proteinExistence type="inferred from homology"/>
<dbReference type="HOGENOM" id="CLU_025400_2_0_10"/>
<keyword evidence="11" id="KW-1185">Reference proteome</keyword>
<dbReference type="Proteomes" id="UP000001208">
    <property type="component" value="Chromosome"/>
</dbReference>
<comment type="function">
    <text evidence="8">Catalyzes the transfer of a phosphate group to glutamate to form L-glutamate 5-phosphate.</text>
</comment>
<accession>B3QRV3</accession>
<dbReference type="AlphaFoldDB" id="B3QRV3"/>
<dbReference type="PANTHER" id="PTHR43654:SF1">
    <property type="entry name" value="ISOPENTENYL PHOSPHATE KINASE"/>
    <property type="match status" value="1"/>
</dbReference>
<feature type="binding site" evidence="8">
    <location>
        <position position="151"/>
    </location>
    <ligand>
        <name>substrate</name>
    </ligand>
</feature>
<dbReference type="InterPro" id="IPR005715">
    <property type="entry name" value="Glu_5kinase/COase_Synthase"/>
</dbReference>
<dbReference type="EC" id="2.7.2.11" evidence="8"/>
<dbReference type="InterPro" id="IPR041739">
    <property type="entry name" value="G5K_ProB"/>
</dbReference>
<comment type="caution">
    <text evidence="8">Lacks conserved residue(s) required for the propagation of feature annotation.</text>
</comment>
<dbReference type="InterPro" id="IPR011529">
    <property type="entry name" value="Glu_5kinase"/>
</dbReference>
<evidence type="ECO:0000256" key="6">
    <source>
        <dbReference type="ARBA" id="ARBA00022777"/>
    </source>
</evidence>
<organism evidence="10 11">
    <name type="scientific">Chloroherpeton thalassium (strain ATCC 35110 / GB-78)</name>
    <dbReference type="NCBI Taxonomy" id="517418"/>
    <lineage>
        <taxon>Bacteria</taxon>
        <taxon>Pseudomonadati</taxon>
        <taxon>Chlorobiota</taxon>
        <taxon>Chlorobiia</taxon>
        <taxon>Chlorobiales</taxon>
        <taxon>Chloroherpetonaceae</taxon>
        <taxon>Chloroherpeton</taxon>
    </lineage>
</organism>
<keyword evidence="4 8" id="KW-0808">Transferase</keyword>
<protein>
    <recommendedName>
        <fullName evidence="8">Glutamate 5-kinase</fullName>
        <ecNumber evidence="8">2.7.2.11</ecNumber>
    </recommendedName>
    <alternativeName>
        <fullName evidence="8">Gamma-glutamyl kinase</fullName>
        <shortName evidence="8">GK</shortName>
    </alternativeName>
</protein>
<feature type="binding site" evidence="8">
    <location>
        <position position="12"/>
    </location>
    <ligand>
        <name>ATP</name>
        <dbReference type="ChEBI" id="CHEBI:30616"/>
    </ligand>
</feature>
<dbReference type="CDD" id="cd21157">
    <property type="entry name" value="PUA_G5K"/>
    <property type="match status" value="1"/>
</dbReference>
<dbReference type="Pfam" id="PF00696">
    <property type="entry name" value="AA_kinase"/>
    <property type="match status" value="1"/>
</dbReference>
<dbReference type="SUPFAM" id="SSF53633">
    <property type="entry name" value="Carbamate kinase-like"/>
    <property type="match status" value="1"/>
</dbReference>
<dbReference type="GO" id="GO:0005829">
    <property type="term" value="C:cytosol"/>
    <property type="evidence" value="ECO:0007669"/>
    <property type="project" value="TreeGrafter"/>
</dbReference>
<keyword evidence="7 8" id="KW-0067">ATP-binding</keyword>
<reference evidence="10 11" key="1">
    <citation type="submission" date="2008-06" db="EMBL/GenBank/DDBJ databases">
        <title>Complete sequence of Chloroherpeton thalassium ATCC 35110.</title>
        <authorList>
            <consortium name="US DOE Joint Genome Institute"/>
            <person name="Lucas S."/>
            <person name="Copeland A."/>
            <person name="Lapidus A."/>
            <person name="Glavina del Rio T."/>
            <person name="Dalin E."/>
            <person name="Tice H."/>
            <person name="Bruce D."/>
            <person name="Goodwin L."/>
            <person name="Pitluck S."/>
            <person name="Schmutz J."/>
            <person name="Larimer F."/>
            <person name="Land M."/>
            <person name="Hauser L."/>
            <person name="Kyrpides N."/>
            <person name="Mikhailova N."/>
            <person name="Liu Z."/>
            <person name="Li T."/>
            <person name="Zhao F."/>
            <person name="Overmann J."/>
            <person name="Bryant D.A."/>
            <person name="Richardson P."/>
        </authorList>
    </citation>
    <scope>NUCLEOTIDE SEQUENCE [LARGE SCALE GENOMIC DNA]</scope>
    <source>
        <strain evidence="11">ATCC 35110 / GB-78</strain>
    </source>
</reference>
<dbReference type="CDD" id="cd04242">
    <property type="entry name" value="AAK_G5K_ProB"/>
    <property type="match status" value="1"/>
</dbReference>
<dbReference type="PROSITE" id="PS00902">
    <property type="entry name" value="GLUTAMATE_5_KINASE"/>
    <property type="match status" value="1"/>
</dbReference>
<dbReference type="PANTHER" id="PTHR43654">
    <property type="entry name" value="GLUTAMATE 5-KINASE"/>
    <property type="match status" value="1"/>
</dbReference>
<dbReference type="KEGG" id="cts:Ctha_1447"/>
<evidence type="ECO:0000256" key="2">
    <source>
        <dbReference type="ARBA" id="ARBA00022605"/>
    </source>
</evidence>
<dbReference type="Pfam" id="PF01472">
    <property type="entry name" value="PUA"/>
    <property type="match status" value="1"/>
</dbReference>
<dbReference type="NCBIfam" id="TIGR01027">
    <property type="entry name" value="proB"/>
    <property type="match status" value="1"/>
</dbReference>
<dbReference type="UniPathway" id="UPA00098">
    <property type="reaction ID" value="UER00359"/>
</dbReference>
<evidence type="ECO:0000313" key="10">
    <source>
        <dbReference type="EMBL" id="ACF13906.1"/>
    </source>
</evidence>
<dbReference type="eggNOG" id="COG0263">
    <property type="taxonomic scope" value="Bacteria"/>
</dbReference>
<dbReference type="SMART" id="SM00359">
    <property type="entry name" value="PUA"/>
    <property type="match status" value="1"/>
</dbReference>
<keyword evidence="2 8" id="KW-0028">Amino-acid biosynthesis</keyword>
<evidence type="ECO:0000259" key="9">
    <source>
        <dbReference type="SMART" id="SM00359"/>
    </source>
</evidence>
<dbReference type="InterPro" id="IPR019797">
    <property type="entry name" value="Glutamate_5-kinase_CS"/>
</dbReference>
<dbReference type="InterPro" id="IPR001048">
    <property type="entry name" value="Asp/Glu/Uridylate_kinase"/>
</dbReference>
<dbReference type="InterPro" id="IPR002478">
    <property type="entry name" value="PUA"/>
</dbReference>
<dbReference type="FunFam" id="3.40.1160.10:FF:000040">
    <property type="entry name" value="Glutamate 5-kinase"/>
    <property type="match status" value="1"/>
</dbReference>
<dbReference type="InterPro" id="IPR001057">
    <property type="entry name" value="Glu/AcGlu_kinase"/>
</dbReference>
<evidence type="ECO:0000313" key="11">
    <source>
        <dbReference type="Proteomes" id="UP000001208"/>
    </source>
</evidence>
<evidence type="ECO:0000256" key="7">
    <source>
        <dbReference type="ARBA" id="ARBA00022840"/>
    </source>
</evidence>
<feature type="domain" description="PUA" evidence="9">
    <location>
        <begin position="278"/>
        <end position="352"/>
    </location>
</feature>
<feature type="binding site" evidence="8">
    <location>
        <position position="52"/>
    </location>
    <ligand>
        <name>substrate</name>
    </ligand>
</feature>
<comment type="catalytic activity">
    <reaction evidence="8">
        <text>L-glutamate + ATP = L-glutamyl 5-phosphate + ADP</text>
        <dbReference type="Rhea" id="RHEA:14877"/>
        <dbReference type="ChEBI" id="CHEBI:29985"/>
        <dbReference type="ChEBI" id="CHEBI:30616"/>
        <dbReference type="ChEBI" id="CHEBI:58274"/>
        <dbReference type="ChEBI" id="CHEBI:456216"/>
        <dbReference type="EC" id="2.7.2.11"/>
    </reaction>
</comment>
<dbReference type="PRINTS" id="PR00474">
    <property type="entry name" value="GLU5KINASE"/>
</dbReference>
<dbReference type="PROSITE" id="PS50890">
    <property type="entry name" value="PUA"/>
    <property type="match status" value="1"/>
</dbReference>
<dbReference type="GO" id="GO:0005524">
    <property type="term" value="F:ATP binding"/>
    <property type="evidence" value="ECO:0007669"/>
    <property type="project" value="UniProtKB-KW"/>
</dbReference>
<dbReference type="GO" id="GO:0004349">
    <property type="term" value="F:glutamate 5-kinase activity"/>
    <property type="evidence" value="ECO:0007669"/>
    <property type="project" value="UniProtKB-UniRule"/>
</dbReference>
<dbReference type="InterPro" id="IPR036974">
    <property type="entry name" value="PUA_sf"/>
</dbReference>
<dbReference type="STRING" id="517418.Ctha_1447"/>
<dbReference type="HAMAP" id="MF_00456">
    <property type="entry name" value="ProB"/>
    <property type="match status" value="1"/>
</dbReference>
<dbReference type="GO" id="GO:0003723">
    <property type="term" value="F:RNA binding"/>
    <property type="evidence" value="ECO:0007669"/>
    <property type="project" value="InterPro"/>
</dbReference>
<gene>
    <name evidence="8" type="primary">proB</name>
    <name evidence="10" type="ordered locus">Ctha_1447</name>
</gene>
<evidence type="ECO:0000256" key="4">
    <source>
        <dbReference type="ARBA" id="ARBA00022679"/>
    </source>
</evidence>
<evidence type="ECO:0000256" key="8">
    <source>
        <dbReference type="HAMAP-Rule" id="MF_00456"/>
    </source>
</evidence>
<comment type="pathway">
    <text evidence="8">Amino-acid biosynthesis; L-proline biosynthesis; L-glutamate 5-semialdehyde from L-glutamate: step 1/2.</text>
</comment>
<dbReference type="InterPro" id="IPR015947">
    <property type="entry name" value="PUA-like_sf"/>
</dbReference>
<sequence length="364" mass="39715">MSELIYKTIVVKVGTNVLSKPDGLLDEQVMSDLVSQIARMRQSGVNVILVSSGAVGAGRSLVHLSEKTHPVETRQVLSSIGQIRLINTYAKLFNAQNLLCAQILVTKSDFRDRRHYLNMQTCLNALLKQGVIPIVNENDAISVTELMFTDNDELSGLIASMMQAEALLILTNVDGVFDGNFHEGNAQVISEINSKKLDYSKYIKPVKSSFGRGGMLTKCSIAHKLSLMGITVHIANGKKSGILEEILSGVSVGTKFISQKRTSSVKRWMAHAEGYEKGTVFINRGAEAALLSHETATSLLPVGVLRIEGGFKKGDIIKICNEQNATLGYGMAQYDSQKAASLIGQKGQKPLVHYDYLFLKQPEA</sequence>
<evidence type="ECO:0000256" key="3">
    <source>
        <dbReference type="ARBA" id="ARBA00022650"/>
    </source>
</evidence>
<dbReference type="OrthoDB" id="9804434at2"/>
<keyword evidence="6 8" id="KW-0418">Kinase</keyword>
<dbReference type="EMBL" id="CP001100">
    <property type="protein sequence ID" value="ACF13906.1"/>
    <property type="molecule type" value="Genomic_DNA"/>
</dbReference>
<comment type="similarity">
    <text evidence="8">Belongs to the glutamate 5-kinase family.</text>
</comment>
<dbReference type="Gene3D" id="2.30.130.10">
    <property type="entry name" value="PUA domain"/>
    <property type="match status" value="1"/>
</dbReference>
<dbReference type="GO" id="GO:0055129">
    <property type="term" value="P:L-proline biosynthetic process"/>
    <property type="evidence" value="ECO:0007669"/>
    <property type="project" value="UniProtKB-UniRule"/>
</dbReference>
<keyword evidence="1 8" id="KW-0963">Cytoplasm</keyword>
<dbReference type="Gene3D" id="3.40.1160.10">
    <property type="entry name" value="Acetylglutamate kinase-like"/>
    <property type="match status" value="1"/>
</dbReference>
<feature type="binding site" evidence="8">
    <location>
        <position position="139"/>
    </location>
    <ligand>
        <name>substrate</name>
    </ligand>
</feature>
<keyword evidence="5 8" id="KW-0547">Nucleotide-binding</keyword>
<dbReference type="PIRSF" id="PIRSF000729">
    <property type="entry name" value="GK"/>
    <property type="match status" value="1"/>
</dbReference>
<dbReference type="RefSeq" id="WP_012499990.1">
    <property type="nucleotide sequence ID" value="NC_011026.1"/>
</dbReference>
<evidence type="ECO:0000256" key="1">
    <source>
        <dbReference type="ARBA" id="ARBA00022490"/>
    </source>
</evidence>
<name>B3QRV3_CHLT3</name>
<keyword evidence="3 8" id="KW-0641">Proline biosynthesis</keyword>